<evidence type="ECO:0000259" key="9">
    <source>
        <dbReference type="PROSITE" id="PS50090"/>
    </source>
</evidence>
<dbReference type="PANTHER" id="PTHR12802:SF44">
    <property type="entry name" value="SWI_SNF COMPLEX SUBUNIT SWI3B"/>
    <property type="match status" value="1"/>
</dbReference>
<keyword evidence="14" id="KW-1185">Reference proteome</keyword>
<dbReference type="PROSITE" id="PS51293">
    <property type="entry name" value="SANT"/>
    <property type="match status" value="1"/>
</dbReference>
<protein>
    <submittedName>
        <fullName evidence="13">SWI/SNF complex subunit SWI3B</fullName>
    </submittedName>
</protein>
<evidence type="ECO:0000256" key="5">
    <source>
        <dbReference type="ARBA" id="ARBA00023163"/>
    </source>
</evidence>
<dbReference type="InterPro" id="IPR001005">
    <property type="entry name" value="SANT/Myb"/>
</dbReference>
<dbReference type="FunFam" id="1.10.10.60:FF:000014">
    <property type="entry name" value="SWI/SNF complex subunit SMARCC2 isoform C"/>
    <property type="match status" value="1"/>
</dbReference>
<feature type="domain" description="Myb-like" evidence="9">
    <location>
        <begin position="269"/>
        <end position="319"/>
    </location>
</feature>
<keyword evidence="6" id="KW-0539">Nucleus</keyword>
<feature type="region of interest" description="Disordered" evidence="8">
    <location>
        <begin position="1"/>
        <end position="55"/>
    </location>
</feature>
<keyword evidence="2" id="KW-0217">Developmental protein</keyword>
<feature type="compositionally biased region" description="Polar residues" evidence="8">
    <location>
        <begin position="1"/>
        <end position="13"/>
    </location>
</feature>
<dbReference type="EMBL" id="JBFOLK010000012">
    <property type="protein sequence ID" value="KAL2471834.1"/>
    <property type="molecule type" value="Genomic_DNA"/>
</dbReference>
<dbReference type="Proteomes" id="UP001604336">
    <property type="component" value="Unassembled WGS sequence"/>
</dbReference>
<dbReference type="InterPro" id="IPR007526">
    <property type="entry name" value="SWIRM"/>
</dbReference>
<dbReference type="Pfam" id="PF00249">
    <property type="entry name" value="Myb_DNA-binding"/>
    <property type="match status" value="1"/>
</dbReference>
<evidence type="ECO:0000259" key="12">
    <source>
        <dbReference type="PROSITE" id="PS51294"/>
    </source>
</evidence>
<dbReference type="GO" id="GO:0003677">
    <property type="term" value="F:DNA binding"/>
    <property type="evidence" value="ECO:0007669"/>
    <property type="project" value="UniProtKB-KW"/>
</dbReference>
<evidence type="ECO:0000259" key="11">
    <source>
        <dbReference type="PROSITE" id="PS51293"/>
    </source>
</evidence>
<feature type="domain" description="SWIRM" evidence="10">
    <location>
        <begin position="96"/>
        <end position="193"/>
    </location>
</feature>
<dbReference type="PROSITE" id="PS50090">
    <property type="entry name" value="MYB_LIKE"/>
    <property type="match status" value="1"/>
</dbReference>
<evidence type="ECO:0000256" key="3">
    <source>
        <dbReference type="ARBA" id="ARBA00023015"/>
    </source>
</evidence>
<feature type="coiled-coil region" evidence="7">
    <location>
        <begin position="428"/>
        <end position="483"/>
    </location>
</feature>
<comment type="caution">
    <text evidence="13">The sequence shown here is derived from an EMBL/GenBank/DDBJ whole genome shotgun (WGS) entry which is preliminary data.</text>
</comment>
<keyword evidence="5" id="KW-0804">Transcription</keyword>
<dbReference type="Gene3D" id="1.10.10.60">
    <property type="entry name" value="Homeodomain-like"/>
    <property type="match status" value="1"/>
</dbReference>
<evidence type="ECO:0000256" key="6">
    <source>
        <dbReference type="ARBA" id="ARBA00023242"/>
    </source>
</evidence>
<keyword evidence="3" id="KW-0805">Transcription regulation</keyword>
<feature type="domain" description="HTH myb-type" evidence="12">
    <location>
        <begin position="274"/>
        <end position="311"/>
    </location>
</feature>
<accession>A0ABD1Q9S4</accession>
<dbReference type="CDD" id="cd00167">
    <property type="entry name" value="SANT"/>
    <property type="match status" value="1"/>
</dbReference>
<dbReference type="InterPro" id="IPR036388">
    <property type="entry name" value="WH-like_DNA-bd_sf"/>
</dbReference>
<dbReference type="AlphaFoldDB" id="A0ABD1Q9S4"/>
<evidence type="ECO:0000259" key="10">
    <source>
        <dbReference type="PROSITE" id="PS50934"/>
    </source>
</evidence>
<sequence>MATGNKSPSTPIPESSAAKPISDASTPTITIDLTPPSDSTPGAITTTSAAAASASNSITAPNSIATTTTTTATATSTSNSTARPHSEQLSSDADIIHIPSYSRWFAWNSVHECEVRFVPEFFDGRSPSKNPRVYKYYRNAIIRRFRENPAKKITFTEVRKTIVGDVGSIRRIFDFLEAWGLINYTGSSKPQLKWEEKESKLAAAALQGGDAAGGSGTNVTISKSKLCSNCKGVCSFACFASDKHDMTLCARCYVRGSYRDSSEFKRVEISEEAKTDWTDKETLQLLEAIMHYGDDWKKVAEHVGGRSEKECVTHFVNLPFGEQFDGPPESAELDTALSSQNLSRPTKRMCPSPLTDLSHPIMAQAAFLSTLVGVDVAEVAARAALTALSALGDGKLKESFKISSGAAKQQESDIASNSDDPNSMEGDLAEARLQLEKEDEELEKAISGIAVQTKEIEDKIVQFEEFDLQMERKRQQLQQLLNLLFVDQFTLSLHKTPAQQKAGESVGEGVKAD</sequence>
<organism evidence="13 14">
    <name type="scientific">Abeliophyllum distichum</name>
    <dbReference type="NCBI Taxonomy" id="126358"/>
    <lineage>
        <taxon>Eukaryota</taxon>
        <taxon>Viridiplantae</taxon>
        <taxon>Streptophyta</taxon>
        <taxon>Embryophyta</taxon>
        <taxon>Tracheophyta</taxon>
        <taxon>Spermatophyta</taxon>
        <taxon>Magnoliopsida</taxon>
        <taxon>eudicotyledons</taxon>
        <taxon>Gunneridae</taxon>
        <taxon>Pentapetalae</taxon>
        <taxon>asterids</taxon>
        <taxon>lamiids</taxon>
        <taxon>Lamiales</taxon>
        <taxon>Oleaceae</taxon>
        <taxon>Forsythieae</taxon>
        <taxon>Abeliophyllum</taxon>
    </lineage>
</organism>
<reference evidence="14" key="1">
    <citation type="submission" date="2024-07" db="EMBL/GenBank/DDBJ databases">
        <title>Two chromosome-level genome assemblies of Korean endemic species Abeliophyllum distichum and Forsythia ovata (Oleaceae).</title>
        <authorList>
            <person name="Jang H."/>
        </authorList>
    </citation>
    <scope>NUCLEOTIDE SEQUENCE [LARGE SCALE GENOMIC DNA]</scope>
</reference>
<dbReference type="FunFam" id="1.10.10.10:FF:000020">
    <property type="entry name" value="SWI/SNF complex subunit SMARCC2 isoform c"/>
    <property type="match status" value="1"/>
</dbReference>
<dbReference type="GO" id="GO:0005634">
    <property type="term" value="C:nucleus"/>
    <property type="evidence" value="ECO:0007669"/>
    <property type="project" value="UniProtKB-SubCell"/>
</dbReference>
<dbReference type="Gene3D" id="1.10.10.10">
    <property type="entry name" value="Winged helix-like DNA-binding domain superfamily/Winged helix DNA-binding domain"/>
    <property type="match status" value="1"/>
</dbReference>
<evidence type="ECO:0000256" key="8">
    <source>
        <dbReference type="SAM" id="MobiDB-lite"/>
    </source>
</evidence>
<dbReference type="InterPro" id="IPR009057">
    <property type="entry name" value="Homeodomain-like_sf"/>
</dbReference>
<evidence type="ECO:0000256" key="2">
    <source>
        <dbReference type="ARBA" id="ARBA00022473"/>
    </source>
</evidence>
<feature type="domain" description="SANT" evidence="11">
    <location>
        <begin position="272"/>
        <end position="323"/>
    </location>
</feature>
<dbReference type="Pfam" id="PF04433">
    <property type="entry name" value="SWIRM"/>
    <property type="match status" value="1"/>
</dbReference>
<evidence type="ECO:0000256" key="1">
    <source>
        <dbReference type="ARBA" id="ARBA00004123"/>
    </source>
</evidence>
<proteinExistence type="predicted"/>
<dbReference type="InterPro" id="IPR017884">
    <property type="entry name" value="SANT_dom"/>
</dbReference>
<keyword evidence="4" id="KW-0238">DNA-binding</keyword>
<dbReference type="InterPro" id="IPR017930">
    <property type="entry name" value="Myb_dom"/>
</dbReference>
<evidence type="ECO:0000313" key="14">
    <source>
        <dbReference type="Proteomes" id="UP001604336"/>
    </source>
</evidence>
<evidence type="ECO:0000256" key="7">
    <source>
        <dbReference type="SAM" id="Coils"/>
    </source>
</evidence>
<dbReference type="SMART" id="SM00717">
    <property type="entry name" value="SANT"/>
    <property type="match status" value="1"/>
</dbReference>
<keyword evidence="7" id="KW-0175">Coiled coil</keyword>
<feature type="region of interest" description="Disordered" evidence="8">
    <location>
        <begin position="68"/>
        <end position="89"/>
    </location>
</feature>
<evidence type="ECO:0000313" key="13">
    <source>
        <dbReference type="EMBL" id="KAL2471834.1"/>
    </source>
</evidence>
<feature type="compositionally biased region" description="Low complexity" evidence="8">
    <location>
        <begin position="39"/>
        <end position="55"/>
    </location>
</feature>
<comment type="subcellular location">
    <subcellularLocation>
        <location evidence="1">Nucleus</location>
    </subcellularLocation>
</comment>
<feature type="compositionally biased region" description="Low complexity" evidence="8">
    <location>
        <begin position="68"/>
        <end position="82"/>
    </location>
</feature>
<name>A0ABD1Q9S4_9LAMI</name>
<dbReference type="SUPFAM" id="SSF46689">
    <property type="entry name" value="Homeodomain-like"/>
    <property type="match status" value="2"/>
</dbReference>
<dbReference type="PROSITE" id="PS50934">
    <property type="entry name" value="SWIRM"/>
    <property type="match status" value="1"/>
</dbReference>
<gene>
    <name evidence="13" type="ORF">Adt_39970</name>
</gene>
<dbReference type="PROSITE" id="PS51294">
    <property type="entry name" value="HTH_MYB"/>
    <property type="match status" value="1"/>
</dbReference>
<evidence type="ECO:0000256" key="4">
    <source>
        <dbReference type="ARBA" id="ARBA00023125"/>
    </source>
</evidence>
<dbReference type="PANTHER" id="PTHR12802">
    <property type="entry name" value="SWI/SNF COMPLEX-RELATED"/>
    <property type="match status" value="1"/>
</dbReference>